<reference evidence="2 3" key="1">
    <citation type="submission" date="2015-01" db="EMBL/GenBank/DDBJ databases">
        <title>Evolution of Trichinella species and genotypes.</title>
        <authorList>
            <person name="Korhonen P.K."/>
            <person name="Edoardo P."/>
            <person name="Giuseppe L.R."/>
            <person name="Gasser R.B."/>
        </authorList>
    </citation>
    <scope>NUCLEOTIDE SEQUENCE [LARGE SCALE GENOMIC DNA]</scope>
    <source>
        <strain evidence="2">ISS417</strain>
    </source>
</reference>
<proteinExistence type="predicted"/>
<dbReference type="EMBL" id="JYDJ01000389">
    <property type="protein sequence ID" value="KRX36041.1"/>
    <property type="molecule type" value="Genomic_DNA"/>
</dbReference>
<evidence type="ECO:0000313" key="3">
    <source>
        <dbReference type="Proteomes" id="UP000055048"/>
    </source>
</evidence>
<name>A0A0V0TAH1_9BILA</name>
<dbReference type="OrthoDB" id="10401314at2759"/>
<gene>
    <name evidence="2" type="ORF">T05_2039</name>
</gene>
<feature type="region of interest" description="Disordered" evidence="1">
    <location>
        <begin position="1"/>
        <end position="22"/>
    </location>
</feature>
<evidence type="ECO:0000313" key="2">
    <source>
        <dbReference type="EMBL" id="KRX36041.1"/>
    </source>
</evidence>
<organism evidence="2 3">
    <name type="scientific">Trichinella murrelli</name>
    <dbReference type="NCBI Taxonomy" id="144512"/>
    <lineage>
        <taxon>Eukaryota</taxon>
        <taxon>Metazoa</taxon>
        <taxon>Ecdysozoa</taxon>
        <taxon>Nematoda</taxon>
        <taxon>Enoplea</taxon>
        <taxon>Dorylaimia</taxon>
        <taxon>Trichinellida</taxon>
        <taxon>Trichinellidae</taxon>
        <taxon>Trichinella</taxon>
    </lineage>
</organism>
<comment type="caution">
    <text evidence="2">The sequence shown here is derived from an EMBL/GenBank/DDBJ whole genome shotgun (WGS) entry which is preliminary data.</text>
</comment>
<dbReference type="Proteomes" id="UP000055048">
    <property type="component" value="Unassembled WGS sequence"/>
</dbReference>
<keyword evidence="3" id="KW-1185">Reference proteome</keyword>
<evidence type="ECO:0000256" key="1">
    <source>
        <dbReference type="SAM" id="MobiDB-lite"/>
    </source>
</evidence>
<sequence>MSKYTSGPEFNERDVSDAPKARALTSTMNSYCTQRIGHSAVHRIDQTLHSEQLGDRQPSKFLRLSQRVPFSGSPNPILRELFPSFSYHKTYECFPPFTENLDKYATTNGEDTFTQIP</sequence>
<protein>
    <submittedName>
        <fullName evidence="2">Uncharacterized protein</fullName>
    </submittedName>
</protein>
<feature type="compositionally biased region" description="Basic and acidic residues" evidence="1">
    <location>
        <begin position="10"/>
        <end position="20"/>
    </location>
</feature>
<accession>A0A0V0TAH1</accession>
<dbReference type="AlphaFoldDB" id="A0A0V0TAH1"/>